<evidence type="ECO:0000313" key="1">
    <source>
        <dbReference type="EMBL" id="MPM72190.1"/>
    </source>
</evidence>
<reference evidence="1" key="1">
    <citation type="submission" date="2019-08" db="EMBL/GenBank/DDBJ databases">
        <authorList>
            <person name="Kucharzyk K."/>
            <person name="Murdoch R.W."/>
            <person name="Higgins S."/>
            <person name="Loffler F."/>
        </authorList>
    </citation>
    <scope>NUCLEOTIDE SEQUENCE</scope>
</reference>
<protein>
    <submittedName>
        <fullName evidence="1">Uncharacterized protein</fullName>
    </submittedName>
</protein>
<sequence length="179" mass="21263">MLKEQKLLTKEEEEEETLMDIEESEDKDLIVKQKNREEYKSIVITVLEFLVSNKDTDLKALVQLFESKSTEEYLKLVPSIRKFSEVFIELLRIGTIEVQEMIREQENTYDNEEIEFDLRKLLVDEIQHKYSNNSFNTMNFYKCSDGEKITIKEKTNNTSQQEFVTIETLNCPNIIMKLE</sequence>
<name>A0A645C342_9ZZZZ</name>
<gene>
    <name evidence="1" type="ORF">SDC9_119163</name>
</gene>
<dbReference type="AlphaFoldDB" id="A0A645C342"/>
<dbReference type="EMBL" id="VSSQ01024590">
    <property type="protein sequence ID" value="MPM72190.1"/>
    <property type="molecule type" value="Genomic_DNA"/>
</dbReference>
<accession>A0A645C342</accession>
<organism evidence="1">
    <name type="scientific">bioreactor metagenome</name>
    <dbReference type="NCBI Taxonomy" id="1076179"/>
    <lineage>
        <taxon>unclassified sequences</taxon>
        <taxon>metagenomes</taxon>
        <taxon>ecological metagenomes</taxon>
    </lineage>
</organism>
<proteinExistence type="predicted"/>
<comment type="caution">
    <text evidence="1">The sequence shown here is derived from an EMBL/GenBank/DDBJ whole genome shotgun (WGS) entry which is preliminary data.</text>
</comment>